<keyword evidence="2" id="KW-1133">Transmembrane helix</keyword>
<dbReference type="Proteomes" id="UP000001542">
    <property type="component" value="Unassembled WGS sequence"/>
</dbReference>
<gene>
    <name evidence="3" type="ORF">TVAG_163760</name>
</gene>
<keyword evidence="2" id="KW-0472">Membrane</keyword>
<evidence type="ECO:0000256" key="2">
    <source>
        <dbReference type="SAM" id="Phobius"/>
    </source>
</evidence>
<name>A2DG53_TRIV3</name>
<keyword evidence="4" id="KW-1185">Reference proteome</keyword>
<reference evidence="3" key="1">
    <citation type="submission" date="2006-10" db="EMBL/GenBank/DDBJ databases">
        <authorList>
            <person name="Amadeo P."/>
            <person name="Zhao Q."/>
            <person name="Wortman J."/>
            <person name="Fraser-Liggett C."/>
            <person name="Carlton J."/>
        </authorList>
    </citation>
    <scope>NUCLEOTIDE SEQUENCE</scope>
    <source>
        <strain evidence="3">G3</strain>
    </source>
</reference>
<organism evidence="3 4">
    <name type="scientific">Trichomonas vaginalis (strain ATCC PRA-98 / G3)</name>
    <dbReference type="NCBI Taxonomy" id="412133"/>
    <lineage>
        <taxon>Eukaryota</taxon>
        <taxon>Metamonada</taxon>
        <taxon>Parabasalia</taxon>
        <taxon>Trichomonadida</taxon>
        <taxon>Trichomonadidae</taxon>
        <taxon>Trichomonas</taxon>
    </lineage>
</organism>
<feature type="transmembrane region" description="Helical" evidence="2">
    <location>
        <begin position="164"/>
        <end position="183"/>
    </location>
</feature>
<dbReference type="RefSeq" id="XP_001581666.1">
    <property type="nucleotide sequence ID" value="XM_001581616.1"/>
</dbReference>
<sequence>MSSNSTFFGIIFSYWKSRTPAERFLRDVNGAWIGRVVYSPTSNIGDTDYQSINVTFNTEESRGFSSIAASSPDKSIDSQYFFKIEDNNQSMLSITNRFDEEVALFKLNYTDGVFTIRGRFIPSNDALTGLFKGRNMMFTITDQFTDNITTILLESTTQENIFHYYYHIFLFIMVLVAISAGLYKMSDLSDIIKPDEAQYTQMVKLQAQRDAKIKEARELLKKMEEEEAKRKAQEEEGKIKTE</sequence>
<dbReference type="EMBL" id="DS113196">
    <property type="protein sequence ID" value="EAY20680.1"/>
    <property type="molecule type" value="Genomic_DNA"/>
</dbReference>
<dbReference type="KEGG" id="tva:5466223"/>
<evidence type="ECO:0000256" key="1">
    <source>
        <dbReference type="SAM" id="Coils"/>
    </source>
</evidence>
<dbReference type="OrthoDB" id="10597780at2759"/>
<protein>
    <submittedName>
        <fullName evidence="3">Uncharacterized protein</fullName>
    </submittedName>
</protein>
<accession>A2DG53</accession>
<dbReference type="AlphaFoldDB" id="A2DG53"/>
<dbReference type="InParanoid" id="A2DG53"/>
<feature type="coiled-coil region" evidence="1">
    <location>
        <begin position="202"/>
        <end position="236"/>
    </location>
</feature>
<keyword evidence="2" id="KW-0812">Transmembrane</keyword>
<proteinExistence type="predicted"/>
<dbReference type="VEuPathDB" id="TrichDB:TVAGG3_0953830"/>
<reference evidence="3" key="2">
    <citation type="journal article" date="2007" name="Science">
        <title>Draft genome sequence of the sexually transmitted pathogen Trichomonas vaginalis.</title>
        <authorList>
            <person name="Carlton J.M."/>
            <person name="Hirt R.P."/>
            <person name="Silva J.C."/>
            <person name="Delcher A.L."/>
            <person name="Schatz M."/>
            <person name="Zhao Q."/>
            <person name="Wortman J.R."/>
            <person name="Bidwell S.L."/>
            <person name="Alsmark U.C.M."/>
            <person name="Besteiro S."/>
            <person name="Sicheritz-Ponten T."/>
            <person name="Noel C.J."/>
            <person name="Dacks J.B."/>
            <person name="Foster P.G."/>
            <person name="Simillion C."/>
            <person name="Van de Peer Y."/>
            <person name="Miranda-Saavedra D."/>
            <person name="Barton G.J."/>
            <person name="Westrop G.D."/>
            <person name="Mueller S."/>
            <person name="Dessi D."/>
            <person name="Fiori P.L."/>
            <person name="Ren Q."/>
            <person name="Paulsen I."/>
            <person name="Zhang H."/>
            <person name="Bastida-Corcuera F.D."/>
            <person name="Simoes-Barbosa A."/>
            <person name="Brown M.T."/>
            <person name="Hayes R.D."/>
            <person name="Mukherjee M."/>
            <person name="Okumura C.Y."/>
            <person name="Schneider R."/>
            <person name="Smith A.J."/>
            <person name="Vanacova S."/>
            <person name="Villalvazo M."/>
            <person name="Haas B.J."/>
            <person name="Pertea M."/>
            <person name="Feldblyum T.V."/>
            <person name="Utterback T.R."/>
            <person name="Shu C.L."/>
            <person name="Osoegawa K."/>
            <person name="de Jong P.J."/>
            <person name="Hrdy I."/>
            <person name="Horvathova L."/>
            <person name="Zubacova Z."/>
            <person name="Dolezal P."/>
            <person name="Malik S.B."/>
            <person name="Logsdon J.M. Jr."/>
            <person name="Henze K."/>
            <person name="Gupta A."/>
            <person name="Wang C.C."/>
            <person name="Dunne R.L."/>
            <person name="Upcroft J.A."/>
            <person name="Upcroft P."/>
            <person name="White O."/>
            <person name="Salzberg S.L."/>
            <person name="Tang P."/>
            <person name="Chiu C.-H."/>
            <person name="Lee Y.-S."/>
            <person name="Embley T.M."/>
            <person name="Coombs G.H."/>
            <person name="Mottram J.C."/>
            <person name="Tachezy J."/>
            <person name="Fraser-Liggett C.M."/>
            <person name="Johnson P.J."/>
        </authorList>
    </citation>
    <scope>NUCLEOTIDE SEQUENCE [LARGE SCALE GENOMIC DNA]</scope>
    <source>
        <strain evidence="3">G3</strain>
    </source>
</reference>
<evidence type="ECO:0000313" key="3">
    <source>
        <dbReference type="EMBL" id="EAY20680.1"/>
    </source>
</evidence>
<dbReference type="SMR" id="A2DG53"/>
<keyword evidence="1" id="KW-0175">Coiled coil</keyword>
<evidence type="ECO:0000313" key="4">
    <source>
        <dbReference type="Proteomes" id="UP000001542"/>
    </source>
</evidence>
<dbReference type="VEuPathDB" id="TrichDB:TVAG_163760"/>